<dbReference type="AlphaFoldDB" id="A0AAV2H6U8"/>
<dbReference type="GO" id="GO:0016020">
    <property type="term" value="C:membrane"/>
    <property type="evidence" value="ECO:0007669"/>
    <property type="project" value="UniProtKB-SubCell"/>
</dbReference>
<evidence type="ECO:0000256" key="5">
    <source>
        <dbReference type="ARBA" id="ARBA00023136"/>
    </source>
</evidence>
<comment type="subcellular location">
    <subcellularLocation>
        <location evidence="1">Membrane</location>
        <topology evidence="1">Multi-pass membrane protein</topology>
    </subcellularLocation>
</comment>
<feature type="transmembrane region" description="Helical" evidence="6">
    <location>
        <begin position="46"/>
        <end position="66"/>
    </location>
</feature>
<dbReference type="PANTHER" id="PTHR19444:SF13">
    <property type="entry name" value="PROTEIN UNC-93 HOMOLOG A"/>
    <property type="match status" value="1"/>
</dbReference>
<keyword evidence="5 6" id="KW-0472">Membrane</keyword>
<dbReference type="PANTHER" id="PTHR19444">
    <property type="entry name" value="UNC-93 RELATED"/>
    <property type="match status" value="1"/>
</dbReference>
<dbReference type="Pfam" id="PF05978">
    <property type="entry name" value="UNC-93"/>
    <property type="match status" value="1"/>
</dbReference>
<keyword evidence="4 6" id="KW-1133">Transmembrane helix</keyword>
<feature type="transmembrane region" description="Helical" evidence="6">
    <location>
        <begin position="144"/>
        <end position="166"/>
    </location>
</feature>
<keyword evidence="3 6" id="KW-0812">Transmembrane</keyword>
<feature type="transmembrane region" description="Helical" evidence="6">
    <location>
        <begin position="101"/>
        <end position="123"/>
    </location>
</feature>
<keyword evidence="8" id="KW-1185">Reference proteome</keyword>
<dbReference type="InterPro" id="IPR010291">
    <property type="entry name" value="Ion_channel_UNC-93"/>
</dbReference>
<reference evidence="7 8" key="1">
    <citation type="submission" date="2024-04" db="EMBL/GenBank/DDBJ databases">
        <authorList>
            <consortium name="Genoscope - CEA"/>
            <person name="William W."/>
        </authorList>
    </citation>
    <scope>NUCLEOTIDE SEQUENCE [LARGE SCALE GENOMIC DNA]</scope>
</reference>
<comment type="similarity">
    <text evidence="2">Belongs to the unc-93 family.</text>
</comment>
<dbReference type="SUPFAM" id="SSF103473">
    <property type="entry name" value="MFS general substrate transporter"/>
    <property type="match status" value="1"/>
</dbReference>
<feature type="transmembrane region" description="Helical" evidence="6">
    <location>
        <begin position="12"/>
        <end position="31"/>
    </location>
</feature>
<dbReference type="Proteomes" id="UP001497497">
    <property type="component" value="Unassembled WGS sequence"/>
</dbReference>
<evidence type="ECO:0000256" key="2">
    <source>
        <dbReference type="ARBA" id="ARBA00009172"/>
    </source>
</evidence>
<dbReference type="InterPro" id="IPR051951">
    <property type="entry name" value="UNC-93_regulatory"/>
</dbReference>
<evidence type="ECO:0000256" key="1">
    <source>
        <dbReference type="ARBA" id="ARBA00004141"/>
    </source>
</evidence>
<evidence type="ECO:0000256" key="6">
    <source>
        <dbReference type="SAM" id="Phobius"/>
    </source>
</evidence>
<feature type="transmembrane region" description="Helical" evidence="6">
    <location>
        <begin position="207"/>
        <end position="230"/>
    </location>
</feature>
<evidence type="ECO:0000256" key="4">
    <source>
        <dbReference type="ARBA" id="ARBA00022989"/>
    </source>
</evidence>
<feature type="transmembrane region" description="Helical" evidence="6">
    <location>
        <begin position="264"/>
        <end position="285"/>
    </location>
</feature>
<sequence>MDDAMEEAALVPPWKTCVVLSMSYFFIYTAFESIQNLQSSLNHEDGLGVASLAITYSSMMIGTFIGPVSVRAVGPKNLILVGFFFHLLYILANFRPSYATLVPSSILLGFGISGLAMSMGLYLTASSKSFLFYSALSTSRLHGVLSMFNGFFYSCFTGTHISGNFISSMILFSSSYNETILEDNVCGAAVCAASGNATVIDDPDQKVVFTLLGVFAAFNLTGTVLTALCLPRLHVAAYQTDSPKHQNVCANLSGCCKKFISWKFVILAPLFTAQAMAVMTMYTGYTKVSESCVGCLQDK</sequence>
<dbReference type="EMBL" id="CAXITT010000023">
    <property type="protein sequence ID" value="CAL1527871.1"/>
    <property type="molecule type" value="Genomic_DNA"/>
</dbReference>
<evidence type="ECO:0000256" key="3">
    <source>
        <dbReference type="ARBA" id="ARBA00022692"/>
    </source>
</evidence>
<organism evidence="7 8">
    <name type="scientific">Lymnaea stagnalis</name>
    <name type="common">Great pond snail</name>
    <name type="synonym">Helix stagnalis</name>
    <dbReference type="NCBI Taxonomy" id="6523"/>
    <lineage>
        <taxon>Eukaryota</taxon>
        <taxon>Metazoa</taxon>
        <taxon>Spiralia</taxon>
        <taxon>Lophotrochozoa</taxon>
        <taxon>Mollusca</taxon>
        <taxon>Gastropoda</taxon>
        <taxon>Heterobranchia</taxon>
        <taxon>Euthyneura</taxon>
        <taxon>Panpulmonata</taxon>
        <taxon>Hygrophila</taxon>
        <taxon>Lymnaeoidea</taxon>
        <taxon>Lymnaeidae</taxon>
        <taxon>Lymnaea</taxon>
    </lineage>
</organism>
<proteinExistence type="inferred from homology"/>
<evidence type="ECO:0000313" key="8">
    <source>
        <dbReference type="Proteomes" id="UP001497497"/>
    </source>
</evidence>
<feature type="transmembrane region" description="Helical" evidence="6">
    <location>
        <begin position="78"/>
        <end position="95"/>
    </location>
</feature>
<gene>
    <name evidence="7" type="ORF">GSLYS_00002041001</name>
</gene>
<comment type="caution">
    <text evidence="7">The sequence shown here is derived from an EMBL/GenBank/DDBJ whole genome shotgun (WGS) entry which is preliminary data.</text>
</comment>
<evidence type="ECO:0000313" key="7">
    <source>
        <dbReference type="EMBL" id="CAL1527871.1"/>
    </source>
</evidence>
<name>A0AAV2H6U8_LYMST</name>
<accession>A0AAV2H6U8</accession>
<dbReference type="InterPro" id="IPR036259">
    <property type="entry name" value="MFS_trans_sf"/>
</dbReference>
<protein>
    <submittedName>
        <fullName evidence="7">Uncharacterized protein</fullName>
    </submittedName>
</protein>